<dbReference type="Proteomes" id="UP000078541">
    <property type="component" value="Unassembled WGS sequence"/>
</dbReference>
<proteinExistence type="predicted"/>
<keyword evidence="2" id="KW-1185">Reference proteome</keyword>
<sequence>MNRERLRSIGVNLRCGRRGQIGDKGHRVDSCKQLKQQPPVLLTPPSNVNSLTLQSDSHNFRFLILIRSFLENRQCYGSTVPVSPQSPPLGLQDAATMSPTRRSPFTAATAAHGAGWLAGLVLELTINRTATAIVASGPEVSPA</sequence>
<protein>
    <submittedName>
        <fullName evidence="1">Uncharacterized protein</fullName>
    </submittedName>
</protein>
<evidence type="ECO:0000313" key="2">
    <source>
        <dbReference type="Proteomes" id="UP000078541"/>
    </source>
</evidence>
<evidence type="ECO:0000313" key="1">
    <source>
        <dbReference type="EMBL" id="KYN41727.1"/>
    </source>
</evidence>
<reference evidence="1 2" key="1">
    <citation type="submission" date="2016-03" db="EMBL/GenBank/DDBJ databases">
        <title>Trachymyrmex septentrionalis WGS genome.</title>
        <authorList>
            <person name="Nygaard S."/>
            <person name="Hu H."/>
            <person name="Boomsma J."/>
            <person name="Zhang G."/>
        </authorList>
    </citation>
    <scope>NUCLEOTIDE SEQUENCE [LARGE SCALE GENOMIC DNA]</scope>
    <source>
        <strain evidence="1">Tsep2-gDNA-1</strain>
        <tissue evidence="1">Whole body</tissue>
    </source>
</reference>
<accession>A0A195FN37</accession>
<gene>
    <name evidence="1" type="ORF">ALC56_03870</name>
</gene>
<dbReference type="AlphaFoldDB" id="A0A195FN37"/>
<name>A0A195FN37_9HYME</name>
<organism evidence="1 2">
    <name type="scientific">Trachymyrmex septentrionalis</name>
    <dbReference type="NCBI Taxonomy" id="34720"/>
    <lineage>
        <taxon>Eukaryota</taxon>
        <taxon>Metazoa</taxon>
        <taxon>Ecdysozoa</taxon>
        <taxon>Arthropoda</taxon>
        <taxon>Hexapoda</taxon>
        <taxon>Insecta</taxon>
        <taxon>Pterygota</taxon>
        <taxon>Neoptera</taxon>
        <taxon>Endopterygota</taxon>
        <taxon>Hymenoptera</taxon>
        <taxon>Apocrita</taxon>
        <taxon>Aculeata</taxon>
        <taxon>Formicoidea</taxon>
        <taxon>Formicidae</taxon>
        <taxon>Myrmicinae</taxon>
        <taxon>Trachymyrmex</taxon>
    </lineage>
</organism>
<dbReference type="EMBL" id="KQ981430">
    <property type="protein sequence ID" value="KYN41727.1"/>
    <property type="molecule type" value="Genomic_DNA"/>
</dbReference>